<dbReference type="PIRSF" id="PIRSF000724">
    <property type="entry name" value="Pgk"/>
    <property type="match status" value="1"/>
</dbReference>
<comment type="catalytic activity">
    <reaction evidence="19">
        <text>L-seryl-[protein] + ATP = O-phospho-L-seryl-[protein] + ADP + H(+)</text>
        <dbReference type="Rhea" id="RHEA:17989"/>
        <dbReference type="Rhea" id="RHEA-COMP:9863"/>
        <dbReference type="Rhea" id="RHEA-COMP:11604"/>
        <dbReference type="ChEBI" id="CHEBI:15378"/>
        <dbReference type="ChEBI" id="CHEBI:29999"/>
        <dbReference type="ChEBI" id="CHEBI:30616"/>
        <dbReference type="ChEBI" id="CHEBI:83421"/>
        <dbReference type="ChEBI" id="CHEBI:456216"/>
        <dbReference type="EC" id="2.7.11.1"/>
    </reaction>
</comment>
<dbReference type="GO" id="GO:0005759">
    <property type="term" value="C:mitochondrial matrix"/>
    <property type="evidence" value="ECO:0007669"/>
    <property type="project" value="UniProtKB-SubCell"/>
</dbReference>
<dbReference type="EC" id="2.7.2.3" evidence="22"/>
<dbReference type="Gene3D" id="3.40.50.1260">
    <property type="entry name" value="Phosphoglycerate kinase, N-terminal domain"/>
    <property type="match status" value="3"/>
</dbReference>
<keyword evidence="15" id="KW-0007">Acetylation</keyword>
<evidence type="ECO:0000256" key="19">
    <source>
        <dbReference type="ARBA" id="ARBA00048679"/>
    </source>
</evidence>
<accession>A0A2I3TDX4</accession>
<comment type="similarity">
    <text evidence="6 22">Belongs to the phosphoglycerate kinase family.</text>
</comment>
<comment type="pathway">
    <text evidence="5 22">Carbohydrate degradation; glycolysis; pyruvate from D-glyceraldehyde 3-phosphate: step 2/5.</text>
</comment>
<dbReference type="PANTHER" id="PTHR11406:SF14">
    <property type="entry name" value="PHOSPHOGLYCERATE KINASE 1"/>
    <property type="match status" value="1"/>
</dbReference>
<dbReference type="GO" id="GO:0005829">
    <property type="term" value="C:cytosol"/>
    <property type="evidence" value="ECO:0000318"/>
    <property type="project" value="GO_Central"/>
</dbReference>
<comment type="cofactor">
    <cofactor evidence="2">
        <name>Mg(2+)</name>
        <dbReference type="ChEBI" id="CHEBI:18420"/>
    </cofactor>
</comment>
<evidence type="ECO:0000256" key="10">
    <source>
        <dbReference type="ARBA" id="ARBA00022723"/>
    </source>
</evidence>
<keyword evidence="18" id="KW-0379">Hydroxylation</keyword>
<dbReference type="Ensembl" id="ENSPTRT00000091031.1">
    <property type="protein sequence ID" value="ENSPTRP00000087458.1"/>
    <property type="gene ID" value="ENSPTRG00000051618.1"/>
</dbReference>
<dbReference type="InParanoid" id="A0A2I3TDX4"/>
<dbReference type="InterPro" id="IPR036043">
    <property type="entry name" value="Phosphoglycerate_kinase_sf"/>
</dbReference>
<evidence type="ECO:0000256" key="22">
    <source>
        <dbReference type="RuleBase" id="RU000532"/>
    </source>
</evidence>
<evidence type="ECO:0000256" key="1">
    <source>
        <dbReference type="ARBA" id="ARBA00000642"/>
    </source>
</evidence>
<evidence type="ECO:0000256" key="4">
    <source>
        <dbReference type="ARBA" id="ARBA00004514"/>
    </source>
</evidence>
<dbReference type="GO" id="GO:0005524">
    <property type="term" value="F:ATP binding"/>
    <property type="evidence" value="ECO:0000318"/>
    <property type="project" value="GO_Central"/>
</dbReference>
<keyword evidence="9 22" id="KW-0808">Transferase</keyword>
<dbReference type="PANTHER" id="PTHR11406">
    <property type="entry name" value="PHOSPHOGLYCERATE KINASE"/>
    <property type="match status" value="1"/>
</dbReference>
<keyword evidence="24" id="KW-1185">Reference proteome</keyword>
<keyword evidence="12 22" id="KW-0418">Kinase</keyword>
<dbReference type="CDD" id="cd00318">
    <property type="entry name" value="Phosphoglycerate_kinase"/>
    <property type="match status" value="1"/>
</dbReference>
<protein>
    <recommendedName>
        <fullName evidence="22">Phosphoglycerate kinase</fullName>
        <ecNumber evidence="22">2.7.2.3</ecNumber>
    </recommendedName>
</protein>
<dbReference type="GO" id="GO:0004618">
    <property type="term" value="F:phosphoglycerate kinase activity"/>
    <property type="evidence" value="ECO:0000318"/>
    <property type="project" value="GO_Central"/>
</dbReference>
<reference evidence="23" key="3">
    <citation type="submission" date="2025-09" db="UniProtKB">
        <authorList>
            <consortium name="Ensembl"/>
        </authorList>
    </citation>
    <scope>IDENTIFICATION</scope>
</reference>
<reference evidence="23 24" key="1">
    <citation type="journal article" date="2005" name="Nature">
        <title>Initial sequence of the chimpanzee genome and comparison with the human genome.</title>
        <authorList>
            <consortium name="Chimpanzee sequencing and analysis consortium"/>
        </authorList>
    </citation>
    <scope>NUCLEOTIDE SEQUENCE [LARGE SCALE GENOMIC DNA]</scope>
</reference>
<comment type="subcellular location">
    <subcellularLocation>
        <location evidence="4">Cytoplasm</location>
        <location evidence="4">Cytosol</location>
    </subcellularLocation>
    <subcellularLocation>
        <location evidence="3">Mitochondrion matrix</location>
    </subcellularLocation>
</comment>
<evidence type="ECO:0000256" key="20">
    <source>
        <dbReference type="ARBA" id="ARBA00050004"/>
    </source>
</evidence>
<dbReference type="GO" id="GO:0106310">
    <property type="term" value="F:protein serine kinase activity"/>
    <property type="evidence" value="ECO:0007669"/>
    <property type="project" value="RHEA"/>
</dbReference>
<evidence type="ECO:0000256" key="8">
    <source>
        <dbReference type="ARBA" id="ARBA00022553"/>
    </source>
</evidence>
<keyword evidence="11" id="KW-0547">Nucleotide-binding</keyword>
<dbReference type="InterPro" id="IPR001576">
    <property type="entry name" value="Phosphoglycerate_kinase"/>
</dbReference>
<evidence type="ECO:0000256" key="13">
    <source>
        <dbReference type="ARBA" id="ARBA00022840"/>
    </source>
</evidence>
<dbReference type="PRINTS" id="PR00477">
    <property type="entry name" value="PHGLYCKINASE"/>
</dbReference>
<dbReference type="GeneTree" id="ENSGT00390000008820"/>
<reference evidence="23" key="2">
    <citation type="submission" date="2025-08" db="UniProtKB">
        <authorList>
            <consortium name="Ensembl"/>
        </authorList>
    </citation>
    <scope>IDENTIFICATION</scope>
</reference>
<evidence type="ECO:0000256" key="7">
    <source>
        <dbReference type="ARBA" id="ARBA00022490"/>
    </source>
</evidence>
<dbReference type="OMA" id="SCAKEFK"/>
<gene>
    <name evidence="23" type="primary">LOC455744</name>
</gene>
<evidence type="ECO:0000256" key="21">
    <source>
        <dbReference type="PIRSR" id="PIRSR000724-2"/>
    </source>
</evidence>
<comment type="catalytic activity">
    <reaction evidence="1 22">
        <text>(2R)-3-phosphoglycerate + ATP = (2R)-3-phospho-glyceroyl phosphate + ADP</text>
        <dbReference type="Rhea" id="RHEA:14801"/>
        <dbReference type="ChEBI" id="CHEBI:30616"/>
        <dbReference type="ChEBI" id="CHEBI:57604"/>
        <dbReference type="ChEBI" id="CHEBI:58272"/>
        <dbReference type="ChEBI" id="CHEBI:456216"/>
        <dbReference type="EC" id="2.7.2.3"/>
    </reaction>
</comment>
<dbReference type="GO" id="GO:0061621">
    <property type="term" value="P:canonical glycolysis"/>
    <property type="evidence" value="ECO:0007669"/>
    <property type="project" value="UniProtKB-ARBA"/>
</dbReference>
<feature type="binding site" evidence="21">
    <location>
        <position position="335"/>
    </location>
    <ligand>
        <name>ATP</name>
        <dbReference type="ChEBI" id="CHEBI:30616"/>
    </ligand>
</feature>
<keyword evidence="13 21" id="KW-0067">ATP-binding</keyword>
<dbReference type="AlphaFoldDB" id="A0A2I3TDX4"/>
<evidence type="ECO:0000256" key="12">
    <source>
        <dbReference type="ARBA" id="ARBA00022777"/>
    </source>
</evidence>
<keyword evidence="7" id="KW-0963">Cytoplasm</keyword>
<dbReference type="FunFam" id="3.40.50.1260:FF:000031">
    <property type="entry name" value="Phosphoglycerate kinase 1"/>
    <property type="match status" value="1"/>
</dbReference>
<evidence type="ECO:0000256" key="9">
    <source>
        <dbReference type="ARBA" id="ARBA00022679"/>
    </source>
</evidence>
<evidence type="ECO:0000256" key="16">
    <source>
        <dbReference type="ARBA" id="ARBA00023128"/>
    </source>
</evidence>
<dbReference type="HAMAP" id="MF_00145">
    <property type="entry name" value="Phosphoglyc_kinase"/>
    <property type="match status" value="1"/>
</dbReference>
<dbReference type="EMBL" id="AACZ04030660">
    <property type="status" value="NOT_ANNOTATED_CDS"/>
    <property type="molecule type" value="Genomic_DNA"/>
</dbReference>
<keyword evidence="10" id="KW-0479">Metal-binding</keyword>
<dbReference type="FunFam" id="3.40.50.1260:FF:000019">
    <property type="entry name" value="Phosphoglycerate kinase 1"/>
    <property type="match status" value="1"/>
</dbReference>
<keyword evidence="14" id="KW-0460">Magnesium</keyword>
<dbReference type="GO" id="GO:0006096">
    <property type="term" value="P:glycolytic process"/>
    <property type="evidence" value="ECO:0000318"/>
    <property type="project" value="GO_Central"/>
</dbReference>
<dbReference type="GO" id="GO:0043531">
    <property type="term" value="F:ADP binding"/>
    <property type="evidence" value="ECO:0000318"/>
    <property type="project" value="GO_Central"/>
</dbReference>
<keyword evidence="17" id="KW-0324">Glycolysis</keyword>
<evidence type="ECO:0000256" key="6">
    <source>
        <dbReference type="ARBA" id="ARBA00008982"/>
    </source>
</evidence>
<evidence type="ECO:0000313" key="23">
    <source>
        <dbReference type="Ensembl" id="ENSPTRP00000087458.1"/>
    </source>
</evidence>
<organism evidence="23 24">
    <name type="scientific">Pan troglodytes</name>
    <name type="common">Chimpanzee</name>
    <dbReference type="NCBI Taxonomy" id="9598"/>
    <lineage>
        <taxon>Eukaryota</taxon>
        <taxon>Metazoa</taxon>
        <taxon>Chordata</taxon>
        <taxon>Craniata</taxon>
        <taxon>Vertebrata</taxon>
        <taxon>Euteleostomi</taxon>
        <taxon>Mammalia</taxon>
        <taxon>Eutheria</taxon>
        <taxon>Euarchontoglires</taxon>
        <taxon>Primates</taxon>
        <taxon>Haplorrhini</taxon>
        <taxon>Catarrhini</taxon>
        <taxon>Hominidae</taxon>
        <taxon>Pan</taxon>
    </lineage>
</organism>
<evidence type="ECO:0000256" key="18">
    <source>
        <dbReference type="ARBA" id="ARBA00023278"/>
    </source>
</evidence>
<dbReference type="Bgee" id="ENSPTRG00000051618">
    <property type="expression patterns" value="Expressed in Brodmann (1909) area 10 and 21 other cell types or tissues"/>
</dbReference>
<dbReference type="GO" id="GO:0046872">
    <property type="term" value="F:metal ion binding"/>
    <property type="evidence" value="ECO:0007669"/>
    <property type="project" value="UniProtKB-KW"/>
</dbReference>
<proteinExistence type="inferred from homology"/>
<dbReference type="Proteomes" id="UP000002277">
    <property type="component" value="Chromosome 19"/>
</dbReference>
<feature type="binding site" evidence="21">
    <location>
        <begin position="364"/>
        <end position="367"/>
    </location>
    <ligand>
        <name>ATP</name>
        <dbReference type="ChEBI" id="CHEBI:30616"/>
    </ligand>
</feature>
<evidence type="ECO:0000256" key="3">
    <source>
        <dbReference type="ARBA" id="ARBA00004305"/>
    </source>
</evidence>
<comment type="subunit">
    <text evidence="20">Monomer. Interacts with kinase MAPK1/ERK2; the interaction is direct, occurs under hypoxic conditions, and promotes its interaction with PIN1. Interacts with peptidyl-prolyl cis-trans isomerase PIN1; the interaction is direct, occurs under hypoxic conditions, and targets the protein to the mitochondrion by promoting interactions with the TOM complex. Interacts with mitochondrial circRNA mcPGK1 (via its 2nd stem-loop); the interaction is direct and targets the protein to the mitochondrion by promoting interactions with the TOM complex. Interacts with pyruvate dehydrogenase kinase PDK1; the interaction is direct, occurs under hypoxic conditions and leads to PDK1-mediated inhibition of pyruvate dehydrogenase complex activity.</text>
</comment>
<evidence type="ECO:0000256" key="14">
    <source>
        <dbReference type="ARBA" id="ARBA00022842"/>
    </source>
</evidence>
<evidence type="ECO:0000256" key="11">
    <source>
        <dbReference type="ARBA" id="ARBA00022741"/>
    </source>
</evidence>
<name>A0A2I3TDX4_PANTR</name>
<keyword evidence="16" id="KW-0496">Mitochondrion</keyword>
<evidence type="ECO:0000256" key="2">
    <source>
        <dbReference type="ARBA" id="ARBA00001946"/>
    </source>
</evidence>
<dbReference type="Pfam" id="PF00162">
    <property type="entry name" value="PGK"/>
    <property type="match status" value="1"/>
</dbReference>
<dbReference type="GO" id="GO:0006094">
    <property type="term" value="P:gluconeogenesis"/>
    <property type="evidence" value="ECO:0000318"/>
    <property type="project" value="GO_Central"/>
</dbReference>
<keyword evidence="8" id="KW-0597">Phosphoprotein</keyword>
<dbReference type="InterPro" id="IPR015824">
    <property type="entry name" value="Phosphoglycerate_kinase_N"/>
</dbReference>
<feature type="binding site" evidence="21">
    <location>
        <position position="214"/>
    </location>
    <ligand>
        <name>ATP</name>
        <dbReference type="ChEBI" id="CHEBI:30616"/>
    </ligand>
</feature>
<dbReference type="GO" id="GO:0004674">
    <property type="term" value="F:protein serine/threonine kinase activity"/>
    <property type="evidence" value="ECO:0007669"/>
    <property type="project" value="UniProtKB-EC"/>
</dbReference>
<evidence type="ECO:0000256" key="17">
    <source>
        <dbReference type="ARBA" id="ARBA00023152"/>
    </source>
</evidence>
<evidence type="ECO:0000256" key="15">
    <source>
        <dbReference type="ARBA" id="ARBA00022990"/>
    </source>
</evidence>
<dbReference type="SUPFAM" id="SSF53748">
    <property type="entry name" value="Phosphoglycerate kinase"/>
    <property type="match status" value="1"/>
</dbReference>
<dbReference type="UniPathway" id="UPA00109">
    <property type="reaction ID" value="UER00185"/>
</dbReference>
<sequence length="408" mass="43893">MSLSNKLMLDKLDVKGKPVVMRVDFNFPMKNNQITNNWRIKAAVPSIKFCLDNGSKSVVLISHLDWPDGVPMPDKYSSEPVAVELKSLLGKDVLFLKDCVGPEVEKACTNPAAGSVILRENLCFHGKDASGNKANADPAKLEAFQASLPKLGDVYVNDAFGTAHRAHSSMAEVNLPQKAGGFLMKKELNYFAEALESPERPFLAILGRTKVADKIQLIKNMLGKVNEMIIGSGMACTFLKVLSNMEIGTSLFDEEGAKIVKDLMSKAEKNGVKIILPVDFVTAGKFDENTKTGQATVASGIPAGWLGLDCGPESSKKYAEAVTQAKQIVWNGVFEWEAFARGTKALMDEVVKATSRGCITFVDGGDTATCCAKWNMEDKVSQVSTGGGAGLELLEGKVHPGVDTLGNI</sequence>
<evidence type="ECO:0000313" key="24">
    <source>
        <dbReference type="Proteomes" id="UP000002277"/>
    </source>
</evidence>
<evidence type="ECO:0000256" key="5">
    <source>
        <dbReference type="ARBA" id="ARBA00004838"/>
    </source>
</evidence>